<keyword evidence="1" id="KW-1133">Transmembrane helix</keyword>
<dbReference type="PANTHER" id="PTHR37309:SF1">
    <property type="entry name" value="SLR0284 PROTEIN"/>
    <property type="match status" value="1"/>
</dbReference>
<dbReference type="PANTHER" id="PTHR37309">
    <property type="entry name" value="SLR0284 PROTEIN"/>
    <property type="match status" value="1"/>
</dbReference>
<keyword evidence="1" id="KW-0812">Transmembrane</keyword>
<sequence>MIGLIVRLLINALALVLMTFIVPGLHLASFSTAIFAALVWGLVNTLVRPIFSFFTFPLQILTLGLFTLVINAAMLALTAKLVPGFSIQSFSSAFIGALVLSIISLILTHIFK</sequence>
<keyword evidence="1" id="KW-0472">Membrane</keyword>
<protein>
    <recommendedName>
        <fullName evidence="4">Phage holin family protein</fullName>
    </recommendedName>
</protein>
<evidence type="ECO:0000256" key="1">
    <source>
        <dbReference type="SAM" id="Phobius"/>
    </source>
</evidence>
<dbReference type="AlphaFoldDB" id="A0A2U3LS38"/>
<evidence type="ECO:0000313" key="3">
    <source>
        <dbReference type="Proteomes" id="UP000238916"/>
    </source>
</evidence>
<dbReference type="Pfam" id="PF04020">
    <property type="entry name" value="Phage_holin_4_2"/>
    <property type="match status" value="1"/>
</dbReference>
<dbReference type="OrthoDB" id="7205479at2"/>
<gene>
    <name evidence="2" type="ORF">SBF1_80002</name>
</gene>
<dbReference type="EMBL" id="OMOF01000778">
    <property type="protein sequence ID" value="SPF54761.1"/>
    <property type="molecule type" value="Genomic_DNA"/>
</dbReference>
<proteinExistence type="predicted"/>
<dbReference type="Proteomes" id="UP000238916">
    <property type="component" value="Unassembled WGS sequence"/>
</dbReference>
<organism evidence="2 3">
    <name type="scientific">Candidatus Desulfosporosinus infrequens</name>
    <dbReference type="NCBI Taxonomy" id="2043169"/>
    <lineage>
        <taxon>Bacteria</taxon>
        <taxon>Bacillati</taxon>
        <taxon>Bacillota</taxon>
        <taxon>Clostridia</taxon>
        <taxon>Eubacteriales</taxon>
        <taxon>Desulfitobacteriaceae</taxon>
        <taxon>Desulfosporosinus</taxon>
    </lineage>
</organism>
<reference evidence="3" key="1">
    <citation type="submission" date="2018-02" db="EMBL/GenBank/DDBJ databases">
        <authorList>
            <person name="Hausmann B."/>
        </authorList>
    </citation>
    <scope>NUCLEOTIDE SEQUENCE [LARGE SCALE GENOMIC DNA]</scope>
    <source>
        <strain evidence="3">Peat soil MAG SbF1</strain>
    </source>
</reference>
<dbReference type="InterPro" id="IPR007165">
    <property type="entry name" value="Phage_holin_4_2"/>
</dbReference>
<name>A0A2U3LS38_9FIRM</name>
<evidence type="ECO:0000313" key="2">
    <source>
        <dbReference type="EMBL" id="SPF54761.1"/>
    </source>
</evidence>
<accession>A0A2U3LS38</accession>
<feature type="transmembrane region" description="Helical" evidence="1">
    <location>
        <begin position="12"/>
        <end position="40"/>
    </location>
</feature>
<feature type="transmembrane region" description="Helical" evidence="1">
    <location>
        <begin position="60"/>
        <end position="78"/>
    </location>
</feature>
<feature type="transmembrane region" description="Helical" evidence="1">
    <location>
        <begin position="90"/>
        <end position="111"/>
    </location>
</feature>
<evidence type="ECO:0008006" key="4">
    <source>
        <dbReference type="Google" id="ProtNLM"/>
    </source>
</evidence>